<name>A0A1A0VZ77_9MYCO</name>
<dbReference type="CDD" id="cd02440">
    <property type="entry name" value="AdoMet_MTases"/>
    <property type="match status" value="1"/>
</dbReference>
<dbReference type="InterPro" id="IPR041698">
    <property type="entry name" value="Methyltransf_25"/>
</dbReference>
<dbReference type="SUPFAM" id="SSF53335">
    <property type="entry name" value="S-adenosyl-L-methionine-dependent methyltransferases"/>
    <property type="match status" value="1"/>
</dbReference>
<evidence type="ECO:0000313" key="3">
    <source>
        <dbReference type="EMBL" id="OBB88499.1"/>
    </source>
</evidence>
<keyword evidence="3" id="KW-0808">Transferase</keyword>
<dbReference type="RefSeq" id="WP_064877314.1">
    <property type="nucleotide sequence ID" value="NZ_LZSX01000008.1"/>
</dbReference>
<dbReference type="GO" id="GO:0008168">
    <property type="term" value="F:methyltransferase activity"/>
    <property type="evidence" value="ECO:0007669"/>
    <property type="project" value="UniProtKB-KW"/>
</dbReference>
<gene>
    <name evidence="3" type="ORF">A5760_23940</name>
</gene>
<dbReference type="AlphaFoldDB" id="A0A1A0VZ77"/>
<feature type="domain" description="Methyltransferase" evidence="2">
    <location>
        <begin position="82"/>
        <end position="174"/>
    </location>
</feature>
<dbReference type="Pfam" id="PF13649">
    <property type="entry name" value="Methyltransf_25"/>
    <property type="match status" value="1"/>
</dbReference>
<evidence type="ECO:0000259" key="2">
    <source>
        <dbReference type="Pfam" id="PF13649"/>
    </source>
</evidence>
<comment type="caution">
    <text evidence="3">The sequence shown here is derived from an EMBL/GenBank/DDBJ whole genome shotgun (WGS) entry which is preliminary data.</text>
</comment>
<dbReference type="Proteomes" id="UP000091914">
    <property type="component" value="Unassembled WGS sequence"/>
</dbReference>
<evidence type="ECO:0000256" key="1">
    <source>
        <dbReference type="SAM" id="MobiDB-lite"/>
    </source>
</evidence>
<evidence type="ECO:0000313" key="4">
    <source>
        <dbReference type="Proteomes" id="UP000091914"/>
    </source>
</evidence>
<dbReference type="EMBL" id="LZSX01000008">
    <property type="protein sequence ID" value="OBB88499.1"/>
    <property type="molecule type" value="Genomic_DNA"/>
</dbReference>
<feature type="compositionally biased region" description="Polar residues" evidence="1">
    <location>
        <begin position="1"/>
        <end position="11"/>
    </location>
</feature>
<organism evidence="3 4">
    <name type="scientific">Mycobacterium colombiense</name>
    <dbReference type="NCBI Taxonomy" id="339268"/>
    <lineage>
        <taxon>Bacteria</taxon>
        <taxon>Bacillati</taxon>
        <taxon>Actinomycetota</taxon>
        <taxon>Actinomycetes</taxon>
        <taxon>Mycobacteriales</taxon>
        <taxon>Mycobacteriaceae</taxon>
        <taxon>Mycobacterium</taxon>
        <taxon>Mycobacterium avium complex (MAC)</taxon>
    </lineage>
</organism>
<feature type="region of interest" description="Disordered" evidence="1">
    <location>
        <begin position="1"/>
        <end position="20"/>
    </location>
</feature>
<keyword evidence="3" id="KW-0489">Methyltransferase</keyword>
<proteinExistence type="predicted"/>
<reference evidence="3 4" key="1">
    <citation type="submission" date="2016-06" db="EMBL/GenBank/DDBJ databases">
        <authorList>
            <person name="Kjaerup R.B."/>
            <person name="Dalgaard T.S."/>
            <person name="Juul-Madsen H.R."/>
        </authorList>
    </citation>
    <scope>NUCLEOTIDE SEQUENCE [LARGE SCALE GENOMIC DNA]</scope>
    <source>
        <strain evidence="3 4">852002-51834_SCH5396731</strain>
    </source>
</reference>
<dbReference type="InterPro" id="IPR029063">
    <property type="entry name" value="SAM-dependent_MTases_sf"/>
</dbReference>
<sequence>MTTSTTHTSPIDSMPRGGHDASWLSRCLQTDVLEYTDRYDIPDQIKQYVVTALDNMGTRQGTHASTAQLAVDLVAGIDTPRILELGAGHGRLSDHILHLHPTAELTISDLDPHSVRNVASGPLGRHPRVRTKVVDATNIDDPDDSYDLVVFANAFHHLPPPVAVKAIADATRVGKTFLIVDLKRMPSPVLALLPLIMPTIALRVRPLAAAGAVMHDAYISALRAYSPSAFTGLGKAADPHMRVQFLPTPKRRMRSLALTFRRPGTPRTVA</sequence>
<accession>A0A1A0VZ77</accession>
<protein>
    <submittedName>
        <fullName evidence="3">Methyltransferase type 11</fullName>
    </submittedName>
</protein>
<dbReference type="Gene3D" id="3.40.50.150">
    <property type="entry name" value="Vaccinia Virus protein VP39"/>
    <property type="match status" value="1"/>
</dbReference>
<dbReference type="GO" id="GO:0032259">
    <property type="term" value="P:methylation"/>
    <property type="evidence" value="ECO:0007669"/>
    <property type="project" value="UniProtKB-KW"/>
</dbReference>
<dbReference type="OrthoDB" id="4125239at2"/>